<reference evidence="11" key="1">
    <citation type="journal article" date="2019" name="Int. J. Syst. Evol. Microbiol.">
        <title>The Global Catalogue of Microorganisms (GCM) 10K type strain sequencing project: providing services to taxonomists for standard genome sequencing and annotation.</title>
        <authorList>
            <consortium name="The Broad Institute Genomics Platform"/>
            <consortium name="The Broad Institute Genome Sequencing Center for Infectious Disease"/>
            <person name="Wu L."/>
            <person name="Ma J."/>
        </authorList>
    </citation>
    <scope>NUCLEOTIDE SEQUENCE [LARGE SCALE GENOMIC DNA]</scope>
    <source>
        <strain evidence="11">JCM 16925</strain>
    </source>
</reference>
<dbReference type="PANTHER" id="PTHR43806:SF11">
    <property type="entry name" value="CEREVISIN-RELATED"/>
    <property type="match status" value="1"/>
</dbReference>
<dbReference type="InterPro" id="IPR050131">
    <property type="entry name" value="Peptidase_S8_subtilisin-like"/>
</dbReference>
<dbReference type="InterPro" id="IPR023827">
    <property type="entry name" value="Peptidase_S8_Asp-AS"/>
</dbReference>
<dbReference type="Gene3D" id="3.40.50.200">
    <property type="entry name" value="Peptidase S8/S53 domain"/>
    <property type="match status" value="1"/>
</dbReference>
<dbReference type="GO" id="GO:0006508">
    <property type="term" value="P:proteolysis"/>
    <property type="evidence" value="ECO:0007669"/>
    <property type="project" value="UniProtKB-KW"/>
</dbReference>
<dbReference type="Pfam" id="PF00082">
    <property type="entry name" value="Peptidase_S8"/>
    <property type="match status" value="1"/>
</dbReference>
<keyword evidence="11" id="KW-1185">Reference proteome</keyword>
<dbReference type="EMBL" id="BAAAZY010000019">
    <property type="protein sequence ID" value="GAA4075140.1"/>
    <property type="molecule type" value="Genomic_DNA"/>
</dbReference>
<feature type="transmembrane region" description="Helical" evidence="7">
    <location>
        <begin position="357"/>
        <end position="379"/>
    </location>
</feature>
<dbReference type="SUPFAM" id="SSF52743">
    <property type="entry name" value="Subtilisin-like"/>
    <property type="match status" value="1"/>
</dbReference>
<keyword evidence="4 5" id="KW-0720">Serine protease</keyword>
<keyword evidence="3 5" id="KW-0378">Hydrolase</keyword>
<dbReference type="InterPro" id="IPR036852">
    <property type="entry name" value="Peptidase_S8/S53_dom_sf"/>
</dbReference>
<name>A0ABP7VVX2_9ACTN</name>
<evidence type="ECO:0000256" key="5">
    <source>
        <dbReference type="PROSITE-ProRule" id="PRU01240"/>
    </source>
</evidence>
<comment type="caution">
    <text evidence="10">The sequence shown here is derived from an EMBL/GenBank/DDBJ whole genome shotgun (WGS) entry which is preliminary data.</text>
</comment>
<sequence>MNTAVKFQTIRATCTVVALAGLLGTLATTPAQAATPVGWEGQALGLSAAQQQSQGEGMTVAVLDSGVMENHPALKGKVTTGPDFLEDGLEPGDRKWGQHGTAMASDVLKVAPKAKILSVRVIDDEKNDTPDVKDLEDLRNQGKSPIEEGIRYAVDHGADVISMSLGSSDWFNTYSAEESAAVDYALVAGVPVLASAGNSGDGLNSVSYPAGYAGVIAVAAIQQNGTRADFSTVHTYNDVAAPGVAITSATNTGGYKPVNGTSPACALAAGVVALMKAKNPKLTPAQVNDVLIATTNRPAGGGSALLGYGPINAAAAVQASSSPPEDETAPVAYKGKEYLATPDGTPKSTHPELEQELWMTGAVAGGVGLVMLIGGVLLIRSGRRRAPTSAPMGPGGAGGPGGPGGPGGMMPPQGAYPR</sequence>
<evidence type="ECO:0000259" key="9">
    <source>
        <dbReference type="Pfam" id="PF00082"/>
    </source>
</evidence>
<feature type="domain" description="Peptidase S8/S53" evidence="9">
    <location>
        <begin position="55"/>
        <end position="309"/>
    </location>
</feature>
<dbReference type="PROSITE" id="PS51892">
    <property type="entry name" value="SUBTILASE"/>
    <property type="match status" value="1"/>
</dbReference>
<evidence type="ECO:0000256" key="7">
    <source>
        <dbReference type="SAM" id="Phobius"/>
    </source>
</evidence>
<keyword evidence="7" id="KW-0472">Membrane</keyword>
<dbReference type="PROSITE" id="PS00136">
    <property type="entry name" value="SUBTILASE_ASP"/>
    <property type="match status" value="1"/>
</dbReference>
<feature type="region of interest" description="Disordered" evidence="6">
    <location>
        <begin position="385"/>
        <end position="418"/>
    </location>
</feature>
<evidence type="ECO:0000313" key="11">
    <source>
        <dbReference type="Proteomes" id="UP001499984"/>
    </source>
</evidence>
<keyword evidence="7" id="KW-1133">Transmembrane helix</keyword>
<feature type="signal peptide" evidence="8">
    <location>
        <begin position="1"/>
        <end position="33"/>
    </location>
</feature>
<organism evidence="10 11">
    <name type="scientific">Streptomyces shaanxiensis</name>
    <dbReference type="NCBI Taxonomy" id="653357"/>
    <lineage>
        <taxon>Bacteria</taxon>
        <taxon>Bacillati</taxon>
        <taxon>Actinomycetota</taxon>
        <taxon>Actinomycetes</taxon>
        <taxon>Kitasatosporales</taxon>
        <taxon>Streptomycetaceae</taxon>
        <taxon>Streptomyces</taxon>
    </lineage>
</organism>
<feature type="active site" description="Charge relay system" evidence="5">
    <location>
        <position position="64"/>
    </location>
</feature>
<feature type="active site" description="Charge relay system" evidence="5">
    <location>
        <position position="99"/>
    </location>
</feature>
<evidence type="ECO:0000256" key="8">
    <source>
        <dbReference type="SAM" id="SignalP"/>
    </source>
</evidence>
<evidence type="ECO:0000256" key="6">
    <source>
        <dbReference type="SAM" id="MobiDB-lite"/>
    </source>
</evidence>
<evidence type="ECO:0000256" key="2">
    <source>
        <dbReference type="ARBA" id="ARBA00022670"/>
    </source>
</evidence>
<dbReference type="GO" id="GO:0008233">
    <property type="term" value="F:peptidase activity"/>
    <property type="evidence" value="ECO:0007669"/>
    <property type="project" value="UniProtKB-KW"/>
</dbReference>
<feature type="active site" description="Charge relay system" evidence="5">
    <location>
        <position position="262"/>
    </location>
</feature>
<evidence type="ECO:0000313" key="10">
    <source>
        <dbReference type="EMBL" id="GAA4075140.1"/>
    </source>
</evidence>
<feature type="chain" id="PRO_5045905131" evidence="8">
    <location>
        <begin position="34"/>
        <end position="418"/>
    </location>
</feature>
<protein>
    <submittedName>
        <fullName evidence="10">Type VII secretion-associated serine protease mycosin</fullName>
    </submittedName>
</protein>
<dbReference type="Proteomes" id="UP001499984">
    <property type="component" value="Unassembled WGS sequence"/>
</dbReference>
<keyword evidence="7" id="KW-0812">Transmembrane</keyword>
<accession>A0ABP7VVX2</accession>
<evidence type="ECO:0000256" key="4">
    <source>
        <dbReference type="ARBA" id="ARBA00022825"/>
    </source>
</evidence>
<evidence type="ECO:0000256" key="3">
    <source>
        <dbReference type="ARBA" id="ARBA00022801"/>
    </source>
</evidence>
<gene>
    <name evidence="10" type="primary">mycP_2</name>
    <name evidence="10" type="ORF">GCM10022233_61670</name>
</gene>
<keyword evidence="8" id="KW-0732">Signal</keyword>
<evidence type="ECO:0000256" key="1">
    <source>
        <dbReference type="ARBA" id="ARBA00011073"/>
    </source>
</evidence>
<dbReference type="PANTHER" id="PTHR43806">
    <property type="entry name" value="PEPTIDASE S8"/>
    <property type="match status" value="1"/>
</dbReference>
<keyword evidence="2 5" id="KW-0645">Protease</keyword>
<dbReference type="InterPro" id="IPR000209">
    <property type="entry name" value="Peptidase_S8/S53_dom"/>
</dbReference>
<comment type="similarity">
    <text evidence="1 5">Belongs to the peptidase S8 family.</text>
</comment>
<proteinExistence type="inferred from homology"/>
<dbReference type="InterPro" id="IPR015500">
    <property type="entry name" value="Peptidase_S8_subtilisin-rel"/>
</dbReference>
<dbReference type="PRINTS" id="PR00723">
    <property type="entry name" value="SUBTILISIN"/>
</dbReference>
<feature type="compositionally biased region" description="Gly residues" evidence="6">
    <location>
        <begin position="393"/>
        <end position="408"/>
    </location>
</feature>